<keyword evidence="5" id="KW-1185">Reference proteome</keyword>
<dbReference type="PANTHER" id="PTHR46558">
    <property type="entry name" value="TRACRIPTIONAL REGULATORY PROTEIN-RELATED-RELATED"/>
    <property type="match status" value="1"/>
</dbReference>
<dbReference type="SUPFAM" id="SSF47413">
    <property type="entry name" value="lambda repressor-like DNA-binding domains"/>
    <property type="match status" value="1"/>
</dbReference>
<dbReference type="EMBL" id="MKIE01000004">
    <property type="protein sequence ID" value="OHW62200.1"/>
    <property type="molecule type" value="Genomic_DNA"/>
</dbReference>
<dbReference type="SMART" id="SM00530">
    <property type="entry name" value="HTH_XRE"/>
    <property type="match status" value="1"/>
</dbReference>
<keyword evidence="1" id="KW-0238">DNA-binding</keyword>
<dbReference type="Gene3D" id="1.10.260.40">
    <property type="entry name" value="lambda repressor-like DNA-binding domains"/>
    <property type="match status" value="1"/>
</dbReference>
<dbReference type="PROSITE" id="PS50943">
    <property type="entry name" value="HTH_CROC1"/>
    <property type="match status" value="1"/>
</dbReference>
<dbReference type="GO" id="GO:0003677">
    <property type="term" value="F:DNA binding"/>
    <property type="evidence" value="ECO:0007669"/>
    <property type="project" value="UniProtKB-KW"/>
</dbReference>
<comment type="caution">
    <text evidence="4">The sequence shown here is derived from an EMBL/GenBank/DDBJ whole genome shotgun (WGS) entry which is preliminary data.</text>
</comment>
<evidence type="ECO:0000256" key="2">
    <source>
        <dbReference type="SAM" id="MobiDB-lite"/>
    </source>
</evidence>
<organism evidence="4 5">
    <name type="scientific">Andreesenia angusta</name>
    <dbReference type="NCBI Taxonomy" id="39480"/>
    <lineage>
        <taxon>Bacteria</taxon>
        <taxon>Bacillati</taxon>
        <taxon>Bacillota</taxon>
        <taxon>Tissierellia</taxon>
        <taxon>Tissierellales</taxon>
        <taxon>Gottschalkiaceae</taxon>
        <taxon>Andreesenia</taxon>
    </lineage>
</organism>
<sequence length="110" mass="12615">MDIAKRLKEARELKGATQTQVSKDTGINNKTLSGYERKISEPDLETLNTLANYYGVTTDYLLCRTDDPNGEEEIVTIAAHHDGEEFTEEEKKMIEDFKDMVRKMKQKKGQ</sequence>
<dbReference type="PANTHER" id="PTHR46558:SF11">
    <property type="entry name" value="HTH-TYPE TRANSCRIPTIONAL REGULATOR XRE"/>
    <property type="match status" value="1"/>
</dbReference>
<dbReference type="InterPro" id="IPR001387">
    <property type="entry name" value="Cro/C1-type_HTH"/>
</dbReference>
<feature type="domain" description="HTH cro/C1-type" evidence="3">
    <location>
        <begin position="7"/>
        <end position="61"/>
    </location>
</feature>
<evidence type="ECO:0000313" key="4">
    <source>
        <dbReference type="EMBL" id="OHW62200.1"/>
    </source>
</evidence>
<reference evidence="4 5" key="1">
    <citation type="submission" date="2016-09" db="EMBL/GenBank/DDBJ databases">
        <title>Genome sequence of Eubacterium angustum.</title>
        <authorList>
            <person name="Poehlein A."/>
            <person name="Daniel R."/>
        </authorList>
    </citation>
    <scope>NUCLEOTIDE SEQUENCE [LARGE SCALE GENOMIC DNA]</scope>
    <source>
        <strain evidence="4 5">DSM 1989</strain>
    </source>
</reference>
<protein>
    <submittedName>
        <fullName evidence="4">HTH-type transcriptional regulator ImmR</fullName>
    </submittedName>
</protein>
<evidence type="ECO:0000259" key="3">
    <source>
        <dbReference type="PROSITE" id="PS50943"/>
    </source>
</evidence>
<gene>
    <name evidence="4" type="primary">immR_1</name>
    <name evidence="4" type="ORF">EUAN_12690</name>
</gene>
<evidence type="ECO:0000256" key="1">
    <source>
        <dbReference type="ARBA" id="ARBA00023125"/>
    </source>
</evidence>
<dbReference type="AlphaFoldDB" id="A0A1S1V703"/>
<proteinExistence type="predicted"/>
<name>A0A1S1V703_9FIRM</name>
<dbReference type="Pfam" id="PF01381">
    <property type="entry name" value="HTH_3"/>
    <property type="match status" value="1"/>
</dbReference>
<evidence type="ECO:0000313" key="5">
    <source>
        <dbReference type="Proteomes" id="UP000180254"/>
    </source>
</evidence>
<accession>A0A1S1V703</accession>
<dbReference type="InterPro" id="IPR010982">
    <property type="entry name" value="Lambda_DNA-bd_dom_sf"/>
</dbReference>
<dbReference type="Proteomes" id="UP000180254">
    <property type="component" value="Unassembled WGS sequence"/>
</dbReference>
<dbReference type="STRING" id="39480.EUAN_12690"/>
<feature type="region of interest" description="Disordered" evidence="2">
    <location>
        <begin position="8"/>
        <end position="31"/>
    </location>
</feature>
<feature type="compositionally biased region" description="Polar residues" evidence="2">
    <location>
        <begin position="16"/>
        <end position="31"/>
    </location>
</feature>
<dbReference type="RefSeq" id="WP_071062815.1">
    <property type="nucleotide sequence ID" value="NZ_MKIE01000004.1"/>
</dbReference>
<dbReference type="CDD" id="cd00093">
    <property type="entry name" value="HTH_XRE"/>
    <property type="match status" value="1"/>
</dbReference>